<name>A0AA36B549_OCTVU</name>
<accession>A0AA36B549</accession>
<gene>
    <name evidence="1" type="ORF">OCTVUL_1B028931</name>
</gene>
<dbReference type="AlphaFoldDB" id="A0AA36B549"/>
<dbReference type="Proteomes" id="UP001162480">
    <property type="component" value="Chromosome 9"/>
</dbReference>
<protein>
    <submittedName>
        <fullName evidence="1">Uncharacterized protein</fullName>
    </submittedName>
</protein>
<organism evidence="1 2">
    <name type="scientific">Octopus vulgaris</name>
    <name type="common">Common octopus</name>
    <dbReference type="NCBI Taxonomy" id="6645"/>
    <lineage>
        <taxon>Eukaryota</taxon>
        <taxon>Metazoa</taxon>
        <taxon>Spiralia</taxon>
        <taxon>Lophotrochozoa</taxon>
        <taxon>Mollusca</taxon>
        <taxon>Cephalopoda</taxon>
        <taxon>Coleoidea</taxon>
        <taxon>Octopodiformes</taxon>
        <taxon>Octopoda</taxon>
        <taxon>Incirrata</taxon>
        <taxon>Octopodidae</taxon>
        <taxon>Octopus</taxon>
    </lineage>
</organism>
<dbReference type="EMBL" id="OX597822">
    <property type="protein sequence ID" value="CAI9728100.1"/>
    <property type="molecule type" value="Genomic_DNA"/>
</dbReference>
<evidence type="ECO:0000313" key="2">
    <source>
        <dbReference type="Proteomes" id="UP001162480"/>
    </source>
</evidence>
<sequence>MSKNEDVVGLPTQKNVKIVEEAKVAEGVTSNEAVKTAKVNEGSPVKKAVKTAQVAEGLTSNEAEKSANVCDGSKPSEKTKTFNFAAAAVTIGEHCKTDNSLKGLSEKNRGGEITPKREDAYPKIWAEILSVIGIDLDGLVWQGSGD</sequence>
<proteinExistence type="predicted"/>
<evidence type="ECO:0000313" key="1">
    <source>
        <dbReference type="EMBL" id="CAI9728100.1"/>
    </source>
</evidence>
<keyword evidence="2" id="KW-1185">Reference proteome</keyword>
<reference evidence="1" key="1">
    <citation type="submission" date="2023-08" db="EMBL/GenBank/DDBJ databases">
        <authorList>
            <person name="Alioto T."/>
            <person name="Alioto T."/>
            <person name="Gomez Garrido J."/>
        </authorList>
    </citation>
    <scope>NUCLEOTIDE SEQUENCE</scope>
</reference>